<dbReference type="HOGENOM" id="CLU_026673_14_1_0"/>
<dbReference type="InterPro" id="IPR013154">
    <property type="entry name" value="ADH-like_N"/>
</dbReference>
<dbReference type="InterPro" id="IPR011032">
    <property type="entry name" value="GroES-like_sf"/>
</dbReference>
<sequence>MKTKAAVLHGPTKVFSIEELELDEPKAGEVLVKMVATGICHSDWHFATGDHPARYPIVPGHEGAGIVEQVGPGVTEVQPGDHVLLTFIPPCGKCRWCLTGIPVLCDRGAQATIGAQLDGTFRLRTTDGQEVGQFAMIGCFSQYTVAPVDAIVKIDPDIPLDKACLVSCCVPTGVGAAAKRGEVRAGEVVAVFGLGGVGMNAVQGAALAGASKVIAVDVVDWKLEAAQEFGATHTINAKYDDPVQRILDLTNGVGADKTIVTIGHVEPEHIGIAYRATRKAGRCVVVGLAPIATDSMKVPPADLVLLGKEVVGTLYGHVNPRVDFPYLLQLYRAGRLKLDELVTQTYSLDQINQGYQDLLEGRVIRGVVLFE</sequence>
<dbReference type="GO" id="GO:0005829">
    <property type="term" value="C:cytosol"/>
    <property type="evidence" value="ECO:0007669"/>
    <property type="project" value="TreeGrafter"/>
</dbReference>
<feature type="domain" description="Enoyl reductase (ER)" evidence="7">
    <location>
        <begin position="10"/>
        <end position="369"/>
    </location>
</feature>
<keyword evidence="4 8" id="KW-0560">Oxidoreductase</keyword>
<evidence type="ECO:0000256" key="3">
    <source>
        <dbReference type="ARBA" id="ARBA00022833"/>
    </source>
</evidence>
<evidence type="ECO:0000256" key="4">
    <source>
        <dbReference type="ARBA" id="ARBA00023002"/>
    </source>
</evidence>
<dbReference type="SMART" id="SM00829">
    <property type="entry name" value="PKS_ER"/>
    <property type="match status" value="1"/>
</dbReference>
<evidence type="ECO:0000256" key="6">
    <source>
        <dbReference type="RuleBase" id="RU361277"/>
    </source>
</evidence>
<evidence type="ECO:0000256" key="1">
    <source>
        <dbReference type="ARBA" id="ARBA00001947"/>
    </source>
</evidence>
<dbReference type="RefSeq" id="WP_012642824.1">
    <property type="nucleotide sequence ID" value="NC_011961.1"/>
</dbReference>
<dbReference type="EC" id="1.1.1.284" evidence="8"/>
<dbReference type="Pfam" id="PF00107">
    <property type="entry name" value="ADH_zinc_N"/>
    <property type="match status" value="1"/>
</dbReference>
<protein>
    <submittedName>
        <fullName evidence="8">S-(Hydroxymethyl)glutathione dehydrogenase</fullName>
        <ecNumber evidence="8">1.1.1.284</ecNumber>
    </submittedName>
</protein>
<keyword evidence="9" id="KW-1185">Reference proteome</keyword>
<accession>B9L4X9</accession>
<comment type="similarity">
    <text evidence="6">Belongs to the zinc-containing alcohol dehydrogenase family.</text>
</comment>
<dbReference type="eggNOG" id="COG1062">
    <property type="taxonomic scope" value="Bacteria"/>
</dbReference>
<keyword evidence="3 6" id="KW-0862">Zinc</keyword>
<dbReference type="PANTHER" id="PTHR43880:SF12">
    <property type="entry name" value="ALCOHOL DEHYDROGENASE CLASS-3"/>
    <property type="match status" value="1"/>
</dbReference>
<dbReference type="PANTHER" id="PTHR43880">
    <property type="entry name" value="ALCOHOL DEHYDROGENASE"/>
    <property type="match status" value="1"/>
</dbReference>
<dbReference type="Proteomes" id="UP000000447">
    <property type="component" value="Plasmid unnamed"/>
</dbReference>
<dbReference type="EMBL" id="CP001276">
    <property type="protein sequence ID" value="ACM06837.1"/>
    <property type="molecule type" value="Genomic_DNA"/>
</dbReference>
<dbReference type="InterPro" id="IPR013149">
    <property type="entry name" value="ADH-like_C"/>
</dbReference>
<keyword evidence="2 6" id="KW-0479">Metal-binding</keyword>
<dbReference type="InterPro" id="IPR023921">
    <property type="entry name" value="ADH_Zn_actinomycetes"/>
</dbReference>
<dbReference type="FunFam" id="3.40.50.720:FF:000003">
    <property type="entry name" value="S-(hydroxymethyl)glutathione dehydrogenase"/>
    <property type="match status" value="1"/>
</dbReference>
<evidence type="ECO:0000313" key="9">
    <source>
        <dbReference type="Proteomes" id="UP000000447"/>
    </source>
</evidence>
<dbReference type="GO" id="GO:0008270">
    <property type="term" value="F:zinc ion binding"/>
    <property type="evidence" value="ECO:0007669"/>
    <property type="project" value="InterPro"/>
</dbReference>
<dbReference type="OrthoDB" id="9806940at2"/>
<name>B9L4X9_THERP</name>
<comment type="cofactor">
    <cofactor evidence="1 6">
        <name>Zn(2+)</name>
        <dbReference type="ChEBI" id="CHEBI:29105"/>
    </cofactor>
</comment>
<dbReference type="SUPFAM" id="SSF51735">
    <property type="entry name" value="NAD(P)-binding Rossmann-fold domains"/>
    <property type="match status" value="1"/>
</dbReference>
<reference evidence="8 9" key="1">
    <citation type="journal article" date="2009" name="PLoS ONE">
        <title>Complete genome sequence of the aerobic CO-oxidizing thermophile Thermomicrobium roseum.</title>
        <authorList>
            <person name="Wu D."/>
            <person name="Raymond J."/>
            <person name="Wu M."/>
            <person name="Chatterji S."/>
            <person name="Ren Q."/>
            <person name="Graham J.E."/>
            <person name="Bryant D.A."/>
            <person name="Robb F."/>
            <person name="Colman A."/>
            <person name="Tallon L.J."/>
            <person name="Badger J.H."/>
            <person name="Madupu R."/>
            <person name="Ward N.L."/>
            <person name="Eisen J.A."/>
        </authorList>
    </citation>
    <scope>NUCLEOTIDE SEQUENCE [LARGE SCALE GENOMIC DNA]</scope>
    <source>
        <strain evidence="9">ATCC 27502 / DSM 5159 / P-2</strain>
        <plasmid evidence="8">unnamed</plasmid>
    </source>
</reference>
<dbReference type="Gene3D" id="3.90.180.10">
    <property type="entry name" value="Medium-chain alcohol dehydrogenases, catalytic domain"/>
    <property type="match status" value="1"/>
</dbReference>
<evidence type="ECO:0000259" key="7">
    <source>
        <dbReference type="SMART" id="SM00829"/>
    </source>
</evidence>
<dbReference type="AlphaFoldDB" id="B9L4X9"/>
<dbReference type="NCBIfam" id="TIGR03989">
    <property type="entry name" value="Rxyl_3153"/>
    <property type="match status" value="1"/>
</dbReference>
<dbReference type="Gene3D" id="3.40.50.720">
    <property type="entry name" value="NAD(P)-binding Rossmann-like Domain"/>
    <property type="match status" value="1"/>
</dbReference>
<dbReference type="GO" id="GO:0051903">
    <property type="term" value="F:S-(hydroxymethyl)glutathione dehydrogenase [NAD(P)+] activity"/>
    <property type="evidence" value="ECO:0007669"/>
    <property type="project" value="UniProtKB-EC"/>
</dbReference>
<proteinExistence type="inferred from homology"/>
<organism evidence="8 9">
    <name type="scientific">Thermomicrobium roseum (strain ATCC 27502 / DSM 5159 / P-2)</name>
    <dbReference type="NCBI Taxonomy" id="309801"/>
    <lineage>
        <taxon>Bacteria</taxon>
        <taxon>Pseudomonadati</taxon>
        <taxon>Thermomicrobiota</taxon>
        <taxon>Thermomicrobia</taxon>
        <taxon>Thermomicrobiales</taxon>
        <taxon>Thermomicrobiaceae</taxon>
        <taxon>Thermomicrobium</taxon>
    </lineage>
</organism>
<evidence type="ECO:0000256" key="2">
    <source>
        <dbReference type="ARBA" id="ARBA00022723"/>
    </source>
</evidence>
<dbReference type="Pfam" id="PF08240">
    <property type="entry name" value="ADH_N"/>
    <property type="match status" value="1"/>
</dbReference>
<evidence type="ECO:0000256" key="5">
    <source>
        <dbReference type="ARBA" id="ARBA00023027"/>
    </source>
</evidence>
<keyword evidence="8" id="KW-0614">Plasmid</keyword>
<dbReference type="PROSITE" id="PS00059">
    <property type="entry name" value="ADH_ZINC"/>
    <property type="match status" value="1"/>
</dbReference>
<dbReference type="InterPro" id="IPR002328">
    <property type="entry name" value="ADH_Zn_CS"/>
</dbReference>
<gene>
    <name evidence="8" type="ordered locus">trd_A0843</name>
</gene>
<dbReference type="GO" id="GO:0046294">
    <property type="term" value="P:formaldehyde catabolic process"/>
    <property type="evidence" value="ECO:0007669"/>
    <property type="project" value="TreeGrafter"/>
</dbReference>
<evidence type="ECO:0000313" key="8">
    <source>
        <dbReference type="EMBL" id="ACM06837.1"/>
    </source>
</evidence>
<keyword evidence="5" id="KW-0520">NAD</keyword>
<dbReference type="CDD" id="cd08279">
    <property type="entry name" value="Zn_ADH_class_III"/>
    <property type="match status" value="1"/>
</dbReference>
<dbReference type="KEGG" id="tro:trd_A0843"/>
<geneLocation type="plasmid" evidence="9">
    <name>Tros</name>
</geneLocation>
<dbReference type="SUPFAM" id="SSF50129">
    <property type="entry name" value="GroES-like"/>
    <property type="match status" value="2"/>
</dbReference>
<dbReference type="InterPro" id="IPR020843">
    <property type="entry name" value="ER"/>
</dbReference>
<dbReference type="InterPro" id="IPR036291">
    <property type="entry name" value="NAD(P)-bd_dom_sf"/>
</dbReference>